<accession>A0A8J5MMU6</accession>
<proteinExistence type="predicted"/>
<evidence type="ECO:0000313" key="3">
    <source>
        <dbReference type="Proteomes" id="UP000747542"/>
    </source>
</evidence>
<reference evidence="2" key="1">
    <citation type="journal article" date="2021" name="Sci. Adv.">
        <title>The American lobster genome reveals insights on longevity, neural, and immune adaptations.</title>
        <authorList>
            <person name="Polinski J.M."/>
            <person name="Zimin A.V."/>
            <person name="Clark K.F."/>
            <person name="Kohn A.B."/>
            <person name="Sadowski N."/>
            <person name="Timp W."/>
            <person name="Ptitsyn A."/>
            <person name="Khanna P."/>
            <person name="Romanova D.Y."/>
            <person name="Williams P."/>
            <person name="Greenwood S.J."/>
            <person name="Moroz L.L."/>
            <person name="Walt D.R."/>
            <person name="Bodnar A.G."/>
        </authorList>
    </citation>
    <scope>NUCLEOTIDE SEQUENCE</scope>
    <source>
        <strain evidence="2">GMGI-L3</strain>
    </source>
</reference>
<dbReference type="InterPro" id="IPR013783">
    <property type="entry name" value="Ig-like_fold"/>
</dbReference>
<sequence length="166" mass="18272">MVMYVGQTAELRCEASGINPSDVRWTRMRGRLPPGAIEHGNLLRLPYVQPEDSGMYQCEAITPSGYRSSDVITLTVTRLESVEVKIRPSRSNVRIGDDVEFTCEVRGGSDAALSWSRMNSGLPSNAQPWNNVLRIFNVQPDNGGVYRCTVTTANGVFEGSYALAIQ</sequence>
<dbReference type="GO" id="GO:0007156">
    <property type="term" value="P:homophilic cell adhesion via plasma membrane adhesion molecules"/>
    <property type="evidence" value="ECO:0007669"/>
    <property type="project" value="TreeGrafter"/>
</dbReference>
<evidence type="ECO:0000313" key="2">
    <source>
        <dbReference type="EMBL" id="KAG7156952.1"/>
    </source>
</evidence>
<dbReference type="EMBL" id="JAHLQT010038275">
    <property type="protein sequence ID" value="KAG7156952.1"/>
    <property type="molecule type" value="Genomic_DNA"/>
</dbReference>
<dbReference type="GO" id="GO:0032809">
    <property type="term" value="C:neuronal cell body membrane"/>
    <property type="evidence" value="ECO:0007669"/>
    <property type="project" value="TreeGrafter"/>
</dbReference>
<dbReference type="InterPro" id="IPR003599">
    <property type="entry name" value="Ig_sub"/>
</dbReference>
<dbReference type="InterPro" id="IPR036179">
    <property type="entry name" value="Ig-like_dom_sf"/>
</dbReference>
<dbReference type="InterPro" id="IPR003598">
    <property type="entry name" value="Ig_sub2"/>
</dbReference>
<dbReference type="SUPFAM" id="SSF48726">
    <property type="entry name" value="Immunoglobulin"/>
    <property type="match status" value="2"/>
</dbReference>
<comment type="caution">
    <text evidence="2">The sequence shown here is derived from an EMBL/GenBank/DDBJ whole genome shotgun (WGS) entry which is preliminary data.</text>
</comment>
<keyword evidence="3" id="KW-1185">Reference proteome</keyword>
<dbReference type="PANTHER" id="PTHR45889:SF1">
    <property type="entry name" value="CELL ADHESION MOLECULE 2"/>
    <property type="match status" value="1"/>
</dbReference>
<dbReference type="PANTHER" id="PTHR45889">
    <property type="entry name" value="IG-LIKE DOMAIN-CONTAINING PROTEIN"/>
    <property type="match status" value="1"/>
</dbReference>
<dbReference type="PROSITE" id="PS50835">
    <property type="entry name" value="IG_LIKE"/>
    <property type="match status" value="2"/>
</dbReference>
<feature type="domain" description="Ig-like" evidence="1">
    <location>
        <begin position="1"/>
        <end position="75"/>
    </location>
</feature>
<dbReference type="Proteomes" id="UP000747542">
    <property type="component" value="Unassembled WGS sequence"/>
</dbReference>
<dbReference type="InterPro" id="IPR007110">
    <property type="entry name" value="Ig-like_dom"/>
</dbReference>
<protein>
    <submittedName>
        <fullName evidence="2">Basement membrane-specific heparan sulfate proteoglycan core protein-like 3</fullName>
    </submittedName>
</protein>
<organism evidence="2 3">
    <name type="scientific">Homarus americanus</name>
    <name type="common">American lobster</name>
    <dbReference type="NCBI Taxonomy" id="6706"/>
    <lineage>
        <taxon>Eukaryota</taxon>
        <taxon>Metazoa</taxon>
        <taxon>Ecdysozoa</taxon>
        <taxon>Arthropoda</taxon>
        <taxon>Crustacea</taxon>
        <taxon>Multicrustacea</taxon>
        <taxon>Malacostraca</taxon>
        <taxon>Eumalacostraca</taxon>
        <taxon>Eucarida</taxon>
        <taxon>Decapoda</taxon>
        <taxon>Pleocyemata</taxon>
        <taxon>Astacidea</taxon>
        <taxon>Nephropoidea</taxon>
        <taxon>Nephropidae</taxon>
        <taxon>Homarus</taxon>
    </lineage>
</organism>
<dbReference type="SMART" id="SM00408">
    <property type="entry name" value="IGc2"/>
    <property type="match status" value="2"/>
</dbReference>
<dbReference type="AlphaFoldDB" id="A0A8J5MMU6"/>
<evidence type="ECO:0000259" key="1">
    <source>
        <dbReference type="PROSITE" id="PS50835"/>
    </source>
</evidence>
<dbReference type="SMART" id="SM00409">
    <property type="entry name" value="IG"/>
    <property type="match status" value="2"/>
</dbReference>
<gene>
    <name evidence="2" type="primary">Hspg2-L3</name>
    <name evidence="2" type="ORF">Hamer_G015884</name>
</gene>
<dbReference type="Pfam" id="PF13927">
    <property type="entry name" value="Ig_3"/>
    <property type="match status" value="2"/>
</dbReference>
<feature type="domain" description="Ig-like" evidence="1">
    <location>
        <begin position="80"/>
        <end position="164"/>
    </location>
</feature>
<dbReference type="Gene3D" id="2.60.40.10">
    <property type="entry name" value="Immunoglobulins"/>
    <property type="match status" value="2"/>
</dbReference>
<name>A0A8J5MMU6_HOMAM</name>
<feature type="non-terminal residue" evidence="2">
    <location>
        <position position="1"/>
    </location>
</feature>